<evidence type="ECO:0000313" key="11">
    <source>
        <dbReference type="EMBL" id="AMM53704.1"/>
    </source>
</evidence>
<dbReference type="PATRIC" id="fig|1609559.3.peg.799"/>
<dbReference type="EMBL" id="CP010835">
    <property type="protein sequence ID" value="AMM53704.1"/>
    <property type="molecule type" value="Genomic_DNA"/>
</dbReference>
<keyword evidence="8" id="KW-0826">Tungsten</keyword>
<dbReference type="SUPFAM" id="SSF56228">
    <property type="entry name" value="Aldehyde ferredoxin oxidoreductase, N-terminal domain"/>
    <property type="match status" value="1"/>
</dbReference>
<evidence type="ECO:0000256" key="1">
    <source>
        <dbReference type="ARBA" id="ARBA00001966"/>
    </source>
</evidence>
<name>A0A127B8T9_9EURY</name>
<dbReference type="GO" id="GO:0009055">
    <property type="term" value="F:electron transfer activity"/>
    <property type="evidence" value="ECO:0007669"/>
    <property type="project" value="InterPro"/>
</dbReference>
<keyword evidence="6" id="KW-0408">Iron</keyword>
<dbReference type="RefSeq" id="WP_068321201.1">
    <property type="nucleotide sequence ID" value="NZ_CP010835.1"/>
</dbReference>
<dbReference type="Gene3D" id="1.10.599.10">
    <property type="entry name" value="Aldehyde Ferredoxin Oxidoreductase Protein, subunit A, domain 3"/>
    <property type="match status" value="1"/>
</dbReference>
<proteinExistence type="inferred from homology"/>
<evidence type="ECO:0000256" key="4">
    <source>
        <dbReference type="ARBA" id="ARBA00022723"/>
    </source>
</evidence>
<dbReference type="SUPFAM" id="SSF48310">
    <property type="entry name" value="Aldehyde ferredoxin oxidoreductase, C-terminal domains"/>
    <property type="match status" value="1"/>
</dbReference>
<evidence type="ECO:0000313" key="12">
    <source>
        <dbReference type="Proteomes" id="UP000070587"/>
    </source>
</evidence>
<accession>A0A127B8T9</accession>
<dbReference type="PANTHER" id="PTHR30038:SF0">
    <property type="entry name" value="TUNGSTEN-CONTAINING ALDEHYDE FERREDOXIN OXIDOREDUCTASE"/>
    <property type="match status" value="1"/>
</dbReference>
<comment type="cofactor">
    <cofactor evidence="9">
        <name>tungstopterin</name>
        <dbReference type="ChEBI" id="CHEBI:30402"/>
    </cofactor>
</comment>
<evidence type="ECO:0000256" key="7">
    <source>
        <dbReference type="ARBA" id="ARBA00023014"/>
    </source>
</evidence>
<dbReference type="GeneID" id="28490936"/>
<dbReference type="InterPro" id="IPR013983">
    <property type="entry name" value="Ald_Fedxn_OxRdtase_N"/>
</dbReference>
<dbReference type="GO" id="GO:0051539">
    <property type="term" value="F:4 iron, 4 sulfur cluster binding"/>
    <property type="evidence" value="ECO:0007669"/>
    <property type="project" value="UniProtKB-KW"/>
</dbReference>
<reference evidence="12" key="1">
    <citation type="submission" date="2015-02" db="EMBL/GenBank/DDBJ databases">
        <title>Pyrococcus kukulkanii sp. nov., a novel hyperthermophilic archaeon isolated from a deep-sea hydrothermal vent at the Guaymas Basin.</title>
        <authorList>
            <person name="Oger P.M."/>
            <person name="Callac N."/>
            <person name="Jebbar M."/>
            <person name="Godfroy A."/>
        </authorList>
    </citation>
    <scope>NUCLEOTIDE SEQUENCE [LARGE SCALE GENOMIC DNA]</scope>
    <source>
        <strain evidence="12">NCB100</strain>
    </source>
</reference>
<reference evidence="11 12" key="2">
    <citation type="journal article" date="2016" name="Int. J. Syst. Evol. Microbiol.">
        <title>Pyrococcus kukulkanii sp. nov., a hyperthermophilic, piezophilic archaeon isolated from a deep-sea hydrothermal vent.</title>
        <authorList>
            <person name="Callac N."/>
            <person name="Oger P."/>
            <person name="Lesongeur F."/>
            <person name="Rattray J.E."/>
            <person name="Vannier P."/>
            <person name="Michoud G."/>
            <person name="Beauverger M."/>
            <person name="Gayet N."/>
            <person name="Rouxel O."/>
            <person name="Jebbar M."/>
            <person name="Godfroy A."/>
        </authorList>
    </citation>
    <scope>NUCLEOTIDE SEQUENCE [LARGE SCALE GENOMIC DNA]</scope>
    <source>
        <strain evidence="11 12">NCB100</strain>
    </source>
</reference>
<gene>
    <name evidence="11" type="ORF">TQ32_03835</name>
</gene>
<feature type="domain" description="Aldehyde ferredoxin oxidoreductase N-terminal" evidence="10">
    <location>
        <begin position="4"/>
        <end position="207"/>
    </location>
</feature>
<dbReference type="Pfam" id="PF01314">
    <property type="entry name" value="AFOR_C"/>
    <property type="match status" value="1"/>
</dbReference>
<dbReference type="Gene3D" id="3.60.9.10">
    <property type="entry name" value="Aldehyde ferredoxin oxidoreductase, N-terminal domain"/>
    <property type="match status" value="1"/>
</dbReference>
<dbReference type="STRING" id="1609559.TQ32_03835"/>
<keyword evidence="7" id="KW-0411">Iron-sulfur</keyword>
<organism evidence="11 12">
    <name type="scientific">Pyrococcus kukulkanii</name>
    <dbReference type="NCBI Taxonomy" id="1609559"/>
    <lineage>
        <taxon>Archaea</taxon>
        <taxon>Methanobacteriati</taxon>
        <taxon>Methanobacteriota</taxon>
        <taxon>Thermococci</taxon>
        <taxon>Thermococcales</taxon>
        <taxon>Thermococcaceae</taxon>
        <taxon>Pyrococcus</taxon>
    </lineage>
</organism>
<dbReference type="InterPro" id="IPR036021">
    <property type="entry name" value="Tungsten_al_ferr_oxy-like_C"/>
</dbReference>
<protein>
    <submittedName>
        <fullName evidence="11">Aldehyde:ferredoxin oxidoreductase</fullName>
    </submittedName>
</protein>
<keyword evidence="4" id="KW-0479">Metal-binding</keyword>
<dbReference type="Pfam" id="PF02730">
    <property type="entry name" value="AFOR_N"/>
    <property type="match status" value="1"/>
</dbReference>
<dbReference type="InterPro" id="IPR036503">
    <property type="entry name" value="Ald_Fedxn_OxRdtase_N_sf"/>
</dbReference>
<dbReference type="InterPro" id="IPR013985">
    <property type="entry name" value="Ald_Fedxn_OxRdtase_dom3"/>
</dbReference>
<dbReference type="OrthoDB" id="30771at2157"/>
<dbReference type="InterPro" id="IPR013984">
    <property type="entry name" value="Ald_Fedxn_OxRdtase_dom2"/>
</dbReference>
<evidence type="ECO:0000256" key="2">
    <source>
        <dbReference type="ARBA" id="ARBA00011032"/>
    </source>
</evidence>
<dbReference type="Gene3D" id="1.10.569.10">
    <property type="entry name" value="Aldehyde Ferredoxin Oxidoreductase Protein, subunit A, domain 2"/>
    <property type="match status" value="1"/>
</dbReference>
<dbReference type="Proteomes" id="UP000070587">
    <property type="component" value="Chromosome"/>
</dbReference>
<evidence type="ECO:0000256" key="9">
    <source>
        <dbReference type="ARBA" id="ARBA00049934"/>
    </source>
</evidence>
<keyword evidence="5" id="KW-0560">Oxidoreductase</keyword>
<dbReference type="AlphaFoldDB" id="A0A127B8T9"/>
<keyword evidence="3" id="KW-0004">4Fe-4S</keyword>
<dbReference type="InterPro" id="IPR051919">
    <property type="entry name" value="W-dependent_AOR"/>
</dbReference>
<evidence type="ECO:0000259" key="10">
    <source>
        <dbReference type="SMART" id="SM00790"/>
    </source>
</evidence>
<dbReference type="InterPro" id="IPR001203">
    <property type="entry name" value="OxRdtase_Ald_Fedxn_C"/>
</dbReference>
<evidence type="ECO:0000256" key="3">
    <source>
        <dbReference type="ARBA" id="ARBA00022485"/>
    </source>
</evidence>
<evidence type="ECO:0000256" key="8">
    <source>
        <dbReference type="ARBA" id="ARBA00023245"/>
    </source>
</evidence>
<evidence type="ECO:0000256" key="5">
    <source>
        <dbReference type="ARBA" id="ARBA00023002"/>
    </source>
</evidence>
<evidence type="ECO:0000256" key="6">
    <source>
        <dbReference type="ARBA" id="ARBA00023004"/>
    </source>
</evidence>
<dbReference type="KEGG" id="pyc:TQ32_03835"/>
<dbReference type="GO" id="GO:0016625">
    <property type="term" value="F:oxidoreductase activity, acting on the aldehyde or oxo group of donors, iron-sulfur protein as acceptor"/>
    <property type="evidence" value="ECO:0007669"/>
    <property type="project" value="InterPro"/>
</dbReference>
<comment type="cofactor">
    <cofactor evidence="1">
        <name>[4Fe-4S] cluster</name>
        <dbReference type="ChEBI" id="CHEBI:49883"/>
    </cofactor>
</comment>
<dbReference type="PANTHER" id="PTHR30038">
    <property type="entry name" value="ALDEHYDE FERREDOXIN OXIDOREDUCTASE"/>
    <property type="match status" value="1"/>
</dbReference>
<comment type="similarity">
    <text evidence="2">Belongs to the AOR/FOR family.</text>
</comment>
<dbReference type="SMART" id="SM00790">
    <property type="entry name" value="AFOR_N"/>
    <property type="match status" value="1"/>
</dbReference>
<sequence length="607" mass="67383">MYGYWGKILRVNLSDGTIKEEKFDESFAKKWLGTRGFGIYYLLKEMDPKVDPFSPENKLIFATGPLTGTSAPTGGRYMVITKSPLTGYIAMANSGGYFGAELKFAGWDAIIVEGKADHPVYIYINEESVEIRDASHLWGKLVSETEEKLKEEVGDKNVQIASIGPAGENKVRFAAVMNNGHRAAGRGGVGAVMGSKNLKAIVVRGHKRVEVADKGKFMEVVREKIEKLKKDPVAGGGLPKYGTAVLVNIINENGLYPTRNFQTGVFKYAYEQSGEAMAAKYLVRNKPCFACPIGCGRVNKLPTLGVTEGPEYESTWALGANLGINDLAAIIEANHFADEYGMDTISLGGTLATAMELYERGLLKQEDIGGDNVPPFRFGNTEVLHYWIHKIATREGFGDVLAEGGYRLAEKFNGLEYFMGVKKQELPAYDPRGAEGHGLGYATNNRGGCHIKQYMISPEILGYPYKMDPHDISDEKVKMVILFQDLTALIDAAGLCLFTTFGLGADDYRDLLNAALGWDFSTEEYLKIGERIWNAERLFNLKAGLDPLKEDTLPKRLLEEPMPEGPHKGHVVRLKEMLPRYYKFRGWTEDGRIPEEKLKELGLEEFM</sequence>
<dbReference type="GO" id="GO:0046872">
    <property type="term" value="F:metal ion binding"/>
    <property type="evidence" value="ECO:0007669"/>
    <property type="project" value="UniProtKB-KW"/>
</dbReference>